<dbReference type="OrthoDB" id="9970853at2"/>
<evidence type="ECO:0000313" key="2">
    <source>
        <dbReference type="EMBL" id="TGY32880.1"/>
    </source>
</evidence>
<gene>
    <name evidence="2" type="ORF">E5352_14585</name>
</gene>
<name>A0A4V3RIP2_STEMA</name>
<evidence type="ECO:0000313" key="3">
    <source>
        <dbReference type="Proteomes" id="UP000306631"/>
    </source>
</evidence>
<evidence type="ECO:0000256" key="1">
    <source>
        <dbReference type="SAM" id="SignalP"/>
    </source>
</evidence>
<reference evidence="2 3" key="1">
    <citation type="submission" date="2019-04" db="EMBL/GenBank/DDBJ databases">
        <title>Microbes associate with the intestines of laboratory mice.</title>
        <authorList>
            <person name="Navarre W."/>
            <person name="Wong E."/>
            <person name="Huang K."/>
            <person name="Tropini C."/>
            <person name="Ng K."/>
            <person name="Yu B."/>
        </authorList>
    </citation>
    <scope>NUCLEOTIDE SEQUENCE [LARGE SCALE GENOMIC DNA]</scope>
    <source>
        <strain evidence="2 3">NM62_B4-13</strain>
    </source>
</reference>
<keyword evidence="1" id="KW-0732">Signal</keyword>
<comment type="caution">
    <text evidence="2">The sequence shown here is derived from an EMBL/GenBank/DDBJ whole genome shotgun (WGS) entry which is preliminary data.</text>
</comment>
<dbReference type="Proteomes" id="UP000306631">
    <property type="component" value="Unassembled WGS sequence"/>
</dbReference>
<organism evidence="2 3">
    <name type="scientific">Stenotrophomonas maltophilia</name>
    <name type="common">Pseudomonas maltophilia</name>
    <name type="synonym">Xanthomonas maltophilia</name>
    <dbReference type="NCBI Taxonomy" id="40324"/>
    <lineage>
        <taxon>Bacteria</taxon>
        <taxon>Pseudomonadati</taxon>
        <taxon>Pseudomonadota</taxon>
        <taxon>Gammaproteobacteria</taxon>
        <taxon>Lysobacterales</taxon>
        <taxon>Lysobacteraceae</taxon>
        <taxon>Stenotrophomonas</taxon>
        <taxon>Stenotrophomonas maltophilia group</taxon>
    </lineage>
</organism>
<evidence type="ECO:0008006" key="4">
    <source>
        <dbReference type="Google" id="ProtNLM"/>
    </source>
</evidence>
<dbReference type="EMBL" id="SRYW01000013">
    <property type="protein sequence ID" value="TGY32880.1"/>
    <property type="molecule type" value="Genomic_DNA"/>
</dbReference>
<dbReference type="AlphaFoldDB" id="A0A4V3RIP2"/>
<feature type="signal peptide" evidence="1">
    <location>
        <begin position="1"/>
        <end position="22"/>
    </location>
</feature>
<protein>
    <recommendedName>
        <fullName evidence="4">Lipoprotein</fullName>
    </recommendedName>
</protein>
<feature type="chain" id="PRO_5020932357" description="Lipoprotein" evidence="1">
    <location>
        <begin position="23"/>
        <end position="119"/>
    </location>
</feature>
<accession>A0A4V3RIP2</accession>
<dbReference type="RefSeq" id="WP_136006075.1">
    <property type="nucleotide sequence ID" value="NZ_SRYW01000013.1"/>
</dbReference>
<proteinExistence type="predicted"/>
<sequence>MSRVPTFALCLCLAVISPACNASDKDALQTLPDMVKANVLEAQKYPECVRVVNAYVRRTRSWTPADYLVSVSPPLAGGRGFAVLHQDDLADPLGRNERKSFSVELDTTCSKVIEEFQFQ</sequence>